<feature type="coiled-coil region" evidence="1">
    <location>
        <begin position="79"/>
        <end position="106"/>
    </location>
</feature>
<reference evidence="3" key="1">
    <citation type="submission" date="2021-01" db="EMBL/GenBank/DDBJ databases">
        <title>A chromosome-scale assembly of European eel, Anguilla anguilla.</title>
        <authorList>
            <person name="Henkel C."/>
            <person name="Jong-Raadsen S.A."/>
            <person name="Dufour S."/>
            <person name="Weltzien F.-A."/>
            <person name="Palstra A.P."/>
            <person name="Pelster B."/>
            <person name="Spaink H.P."/>
            <person name="Van Den Thillart G.E."/>
            <person name="Jansen H."/>
            <person name="Zahm M."/>
            <person name="Klopp C."/>
            <person name="Cedric C."/>
            <person name="Louis A."/>
            <person name="Berthelot C."/>
            <person name="Parey E."/>
            <person name="Roest Crollius H."/>
            <person name="Montfort J."/>
            <person name="Robinson-Rechavi M."/>
            <person name="Bucao C."/>
            <person name="Bouchez O."/>
            <person name="Gislard M."/>
            <person name="Lluch J."/>
            <person name="Milhes M."/>
            <person name="Lampietro C."/>
            <person name="Lopez Roques C."/>
            <person name="Donnadieu C."/>
            <person name="Braasch I."/>
            <person name="Desvignes T."/>
            <person name="Postlethwait J."/>
            <person name="Bobe J."/>
            <person name="Guiguen Y."/>
            <person name="Dirks R."/>
        </authorList>
    </citation>
    <scope>NUCLEOTIDE SEQUENCE</scope>
    <source>
        <strain evidence="3">Tag_6206</strain>
        <tissue evidence="3">Liver</tissue>
    </source>
</reference>
<proteinExistence type="predicted"/>
<name>A0A9D3MVF2_ANGAN</name>
<accession>A0A9D3MVF2</accession>
<evidence type="ECO:0000256" key="2">
    <source>
        <dbReference type="SAM" id="MobiDB-lite"/>
    </source>
</evidence>
<evidence type="ECO:0000313" key="4">
    <source>
        <dbReference type="Proteomes" id="UP001044222"/>
    </source>
</evidence>
<gene>
    <name evidence="3" type="ORF">ANANG_G00048920</name>
</gene>
<organism evidence="3 4">
    <name type="scientific">Anguilla anguilla</name>
    <name type="common">European freshwater eel</name>
    <name type="synonym">Muraena anguilla</name>
    <dbReference type="NCBI Taxonomy" id="7936"/>
    <lineage>
        <taxon>Eukaryota</taxon>
        <taxon>Metazoa</taxon>
        <taxon>Chordata</taxon>
        <taxon>Craniata</taxon>
        <taxon>Vertebrata</taxon>
        <taxon>Euteleostomi</taxon>
        <taxon>Actinopterygii</taxon>
        <taxon>Neopterygii</taxon>
        <taxon>Teleostei</taxon>
        <taxon>Anguilliformes</taxon>
        <taxon>Anguillidae</taxon>
        <taxon>Anguilla</taxon>
    </lineage>
</organism>
<feature type="non-terminal residue" evidence="3">
    <location>
        <position position="491"/>
    </location>
</feature>
<sequence>KKRIYQWTKKKVARLSAERNAAINEIFDLHKKKEDLEDQFKRMRNTITSLMMDYWLLKESCKAYEARTLASEKMNRGLKINLENQLKDLETEAEILRTSLKMTAKRLQQREGFLQHKLVQEKILRQESEAKLYSERKASEQTTKKTNMDHEKRESSYKNQIEELTKILTNMETLLHSAKFENEMLKESSKAYQAMTVNSAKEILRVKTIIEEERSRHHEEINALKTQLNMVTIQAQEKETTLQNKLAQEKALYQETKAELKETNLEWEEKQELDKAQIKELLERLASAQNLATSTKSENEELKESCKAFQLMMKDLTEEMLGLKENNMQERSIHQDEVQSLQKNIEMMTIKMEEKETTLLQKLAEEEARTAQANVKFIQYKDDLIKVTKDRQHFLKNEIKHFQGRAEDNLMAYRDTEKQLARERRKTADLQRRLDSLNEKLAGCSQTSYWALDATAQGGGQYNSERLALDQHRQERQPAFRARRGNKKYSY</sequence>
<feature type="coiled-coil region" evidence="1">
    <location>
        <begin position="413"/>
        <end position="447"/>
    </location>
</feature>
<protein>
    <submittedName>
        <fullName evidence="3">Uncharacterized protein</fullName>
    </submittedName>
</protein>
<dbReference type="Proteomes" id="UP001044222">
    <property type="component" value="Unassembled WGS sequence"/>
</dbReference>
<feature type="region of interest" description="Disordered" evidence="2">
    <location>
        <begin position="470"/>
        <end position="491"/>
    </location>
</feature>
<keyword evidence="1" id="KW-0175">Coiled coil</keyword>
<feature type="compositionally biased region" description="Basic residues" evidence="2">
    <location>
        <begin position="481"/>
        <end position="491"/>
    </location>
</feature>
<feature type="coiled-coil region" evidence="1">
    <location>
        <begin position="239"/>
        <end position="358"/>
    </location>
</feature>
<dbReference type="EMBL" id="JAFIRN010000002">
    <property type="protein sequence ID" value="KAG5855425.1"/>
    <property type="molecule type" value="Genomic_DNA"/>
</dbReference>
<comment type="caution">
    <text evidence="3">The sequence shown here is derived from an EMBL/GenBank/DDBJ whole genome shotgun (WGS) entry which is preliminary data.</text>
</comment>
<keyword evidence="4" id="KW-1185">Reference proteome</keyword>
<feature type="region of interest" description="Disordered" evidence="2">
    <location>
        <begin position="133"/>
        <end position="157"/>
    </location>
</feature>
<evidence type="ECO:0000313" key="3">
    <source>
        <dbReference type="EMBL" id="KAG5855425.1"/>
    </source>
</evidence>
<evidence type="ECO:0000256" key="1">
    <source>
        <dbReference type="SAM" id="Coils"/>
    </source>
</evidence>
<dbReference type="AlphaFoldDB" id="A0A9D3MVF2"/>
<feature type="coiled-coil region" evidence="1">
    <location>
        <begin position="19"/>
        <end position="53"/>
    </location>
</feature>